<dbReference type="EMBL" id="JABANO010014644">
    <property type="protein sequence ID" value="KAF4738205.1"/>
    <property type="molecule type" value="Genomic_DNA"/>
</dbReference>
<accession>A0A7J6SZJ2</accession>
<proteinExistence type="predicted"/>
<sequence length="51" mass="5626">MFQTFEAHLSAIADFKATKVAVIRGDGKRESHCFLEPFGCVVQPGLYRVPG</sequence>
<name>A0A7J6SZJ2_PEROL</name>
<organism evidence="1 2">
    <name type="scientific">Perkinsus olseni</name>
    <name type="common">Perkinsus atlanticus</name>
    <dbReference type="NCBI Taxonomy" id="32597"/>
    <lineage>
        <taxon>Eukaryota</taxon>
        <taxon>Sar</taxon>
        <taxon>Alveolata</taxon>
        <taxon>Perkinsozoa</taxon>
        <taxon>Perkinsea</taxon>
        <taxon>Perkinsida</taxon>
        <taxon>Perkinsidae</taxon>
        <taxon>Perkinsus</taxon>
    </lineage>
</organism>
<dbReference type="Proteomes" id="UP000553632">
    <property type="component" value="Unassembled WGS sequence"/>
</dbReference>
<evidence type="ECO:0000313" key="2">
    <source>
        <dbReference type="Proteomes" id="UP000553632"/>
    </source>
</evidence>
<comment type="caution">
    <text evidence="1">The sequence shown here is derived from an EMBL/GenBank/DDBJ whole genome shotgun (WGS) entry which is preliminary data.</text>
</comment>
<evidence type="ECO:0000313" key="1">
    <source>
        <dbReference type="EMBL" id="KAF4738205.1"/>
    </source>
</evidence>
<reference evidence="1 2" key="1">
    <citation type="submission" date="2020-04" db="EMBL/GenBank/DDBJ databases">
        <title>Perkinsus olseni comparative genomics.</title>
        <authorList>
            <person name="Bogema D.R."/>
        </authorList>
    </citation>
    <scope>NUCLEOTIDE SEQUENCE [LARGE SCALE GENOMIC DNA]</scope>
    <source>
        <strain evidence="1 2">ATCC PRA-207</strain>
    </source>
</reference>
<feature type="non-terminal residue" evidence="1">
    <location>
        <position position="1"/>
    </location>
</feature>
<keyword evidence="2" id="KW-1185">Reference proteome</keyword>
<dbReference type="AlphaFoldDB" id="A0A7J6SZJ2"/>
<gene>
    <name evidence="1" type="ORF">FOZ63_023929</name>
</gene>
<protein>
    <submittedName>
        <fullName evidence="1">Uncharacterized protein</fullName>
    </submittedName>
</protein>